<dbReference type="Pfam" id="PF01029">
    <property type="entry name" value="NusB"/>
    <property type="match status" value="1"/>
</dbReference>
<proteinExistence type="predicted"/>
<evidence type="ECO:0000313" key="3">
    <source>
        <dbReference type="EMBL" id="SVD11796.1"/>
    </source>
</evidence>
<accession>A0A382SPN2</accession>
<organism evidence="3">
    <name type="scientific">marine metagenome</name>
    <dbReference type="NCBI Taxonomy" id="408172"/>
    <lineage>
        <taxon>unclassified sequences</taxon>
        <taxon>metagenomes</taxon>
        <taxon>ecological metagenomes</taxon>
    </lineage>
</organism>
<evidence type="ECO:0000259" key="2">
    <source>
        <dbReference type="Pfam" id="PF01029"/>
    </source>
</evidence>
<feature type="domain" description="NusB/RsmB/TIM44" evidence="2">
    <location>
        <begin position="4"/>
        <end position="88"/>
    </location>
</feature>
<dbReference type="GO" id="GO:0006355">
    <property type="term" value="P:regulation of DNA-templated transcription"/>
    <property type="evidence" value="ECO:0007669"/>
    <property type="project" value="InterPro"/>
</dbReference>
<gene>
    <name evidence="3" type="ORF">METZ01_LOCUS364650</name>
</gene>
<dbReference type="InterPro" id="IPR006027">
    <property type="entry name" value="NusB_RsmB_TIM44"/>
</dbReference>
<name>A0A382SPN2_9ZZZZ</name>
<dbReference type="InterPro" id="IPR035926">
    <property type="entry name" value="NusB-like_sf"/>
</dbReference>
<sequence length="89" mass="10972">MKYARYHAFQILKKYYRSNNRLKAVRDQYYKNNKLHHQDISRSLVLTNEVVRWQGRLDYWINLFLDKPIHKLHPSVHIILRIGFFEALM</sequence>
<protein>
    <recommendedName>
        <fullName evidence="2">NusB/RsmB/TIM44 domain-containing protein</fullName>
    </recommendedName>
</protein>
<dbReference type="SUPFAM" id="SSF48013">
    <property type="entry name" value="NusB-like"/>
    <property type="match status" value="1"/>
</dbReference>
<dbReference type="Gene3D" id="1.10.940.10">
    <property type="entry name" value="NusB-like"/>
    <property type="match status" value="1"/>
</dbReference>
<keyword evidence="1" id="KW-0694">RNA-binding</keyword>
<dbReference type="GO" id="GO:0003723">
    <property type="term" value="F:RNA binding"/>
    <property type="evidence" value="ECO:0007669"/>
    <property type="project" value="UniProtKB-KW"/>
</dbReference>
<evidence type="ECO:0000256" key="1">
    <source>
        <dbReference type="ARBA" id="ARBA00022884"/>
    </source>
</evidence>
<feature type="non-terminal residue" evidence="3">
    <location>
        <position position="89"/>
    </location>
</feature>
<dbReference type="EMBL" id="UINC01130620">
    <property type="protein sequence ID" value="SVD11796.1"/>
    <property type="molecule type" value="Genomic_DNA"/>
</dbReference>
<reference evidence="3" key="1">
    <citation type="submission" date="2018-05" db="EMBL/GenBank/DDBJ databases">
        <authorList>
            <person name="Lanie J.A."/>
            <person name="Ng W.-L."/>
            <person name="Kazmierczak K.M."/>
            <person name="Andrzejewski T.M."/>
            <person name="Davidsen T.M."/>
            <person name="Wayne K.J."/>
            <person name="Tettelin H."/>
            <person name="Glass J.I."/>
            <person name="Rusch D."/>
            <person name="Podicherti R."/>
            <person name="Tsui H.-C.T."/>
            <person name="Winkler M.E."/>
        </authorList>
    </citation>
    <scope>NUCLEOTIDE SEQUENCE</scope>
</reference>
<dbReference type="AlphaFoldDB" id="A0A382SPN2"/>